<dbReference type="RefSeq" id="WP_352887258.1">
    <property type="nucleotide sequence ID" value="NZ_JBEPIJ010000002.1"/>
</dbReference>
<comment type="caution">
    <text evidence="6">The sequence shown here is derived from an EMBL/GenBank/DDBJ whole genome shotgun (WGS) entry which is preliminary data.</text>
</comment>
<evidence type="ECO:0000256" key="1">
    <source>
        <dbReference type="ARBA" id="ARBA00004453"/>
    </source>
</evidence>
<evidence type="ECO:0000313" key="7">
    <source>
        <dbReference type="Proteomes" id="UP001465331"/>
    </source>
</evidence>
<dbReference type="Pfam" id="PF04381">
    <property type="entry name" value="RdgC"/>
    <property type="match status" value="1"/>
</dbReference>
<keyword evidence="5" id="KW-0233">DNA recombination</keyword>
<keyword evidence="4" id="KW-0963">Cytoplasm</keyword>
<proteinExistence type="inferred from homology"/>
<evidence type="ECO:0000256" key="2">
    <source>
        <dbReference type="ARBA" id="ARBA00008657"/>
    </source>
</evidence>
<dbReference type="PANTHER" id="PTHR38103">
    <property type="entry name" value="RECOMBINATION-ASSOCIATED PROTEIN RDGC"/>
    <property type="match status" value="1"/>
</dbReference>
<protein>
    <recommendedName>
        <fullName evidence="3">Recombination-associated protein RdgC</fullName>
    </recommendedName>
</protein>
<dbReference type="EMBL" id="JBEPIJ010000002">
    <property type="protein sequence ID" value="MES0872957.1"/>
    <property type="molecule type" value="Genomic_DNA"/>
</dbReference>
<evidence type="ECO:0000256" key="4">
    <source>
        <dbReference type="ARBA" id="ARBA00022490"/>
    </source>
</evidence>
<sequence length="298" mass="33079">MWFKNLSIYRLPPGWTRTPGALETTLAAFPLQPCSGLALRSRGWVPVNDAGQFAYGQERQVLIAMGTDEKLLPASVVNQVAGERIANLENDKGFKLGRKARREIREQVAVELTPRAFSRRTELRGWFDFAGGWLVVDTASANRADEFTQTLRDALGELPVTPLQSEPSMDTLMTGWLASGQAPRPFALDDEAELTSADANKSTVRYLRHALDGKDIAGHLSSGKIVKRLALTWKDRIGFVVDDKLQIRRFKALDIERVREESDVLPPEQQFEIDFALFSGELGALLEDLAAAVNAARE</sequence>
<dbReference type="NCBIfam" id="NF001464">
    <property type="entry name" value="PRK00321.1-5"/>
    <property type="match status" value="1"/>
</dbReference>
<comment type="similarity">
    <text evidence="2">Belongs to the RdgC family.</text>
</comment>
<evidence type="ECO:0000256" key="3">
    <source>
        <dbReference type="ARBA" id="ARBA00022296"/>
    </source>
</evidence>
<reference evidence="6 7" key="1">
    <citation type="submission" date="2024-06" db="EMBL/GenBank/DDBJ databases">
        <authorList>
            <person name="Li Z."/>
            <person name="Jiang Y."/>
        </authorList>
    </citation>
    <scope>NUCLEOTIDE SEQUENCE [LARGE SCALE GENOMIC DNA]</scope>
    <source>
        <strain evidence="6 7">HSW-8</strain>
    </source>
</reference>
<dbReference type="PANTHER" id="PTHR38103:SF1">
    <property type="entry name" value="RECOMBINATION-ASSOCIATED PROTEIN RDGC"/>
    <property type="match status" value="1"/>
</dbReference>
<comment type="subcellular location">
    <subcellularLocation>
        <location evidence="1">Cytoplasm</location>
        <location evidence="1">Nucleoid</location>
    </subcellularLocation>
</comment>
<dbReference type="InterPro" id="IPR007476">
    <property type="entry name" value="RdgC"/>
</dbReference>
<organism evidence="6 7">
    <name type="scientific">Sinimarinibacterium thermocellulolyticum</name>
    <dbReference type="NCBI Taxonomy" id="3170016"/>
    <lineage>
        <taxon>Bacteria</taxon>
        <taxon>Pseudomonadati</taxon>
        <taxon>Pseudomonadota</taxon>
        <taxon>Gammaproteobacteria</taxon>
        <taxon>Nevskiales</taxon>
        <taxon>Nevskiaceae</taxon>
        <taxon>Sinimarinibacterium</taxon>
    </lineage>
</organism>
<name>A0ABV2A6W8_9GAMM</name>
<dbReference type="Proteomes" id="UP001465331">
    <property type="component" value="Unassembled WGS sequence"/>
</dbReference>
<evidence type="ECO:0000256" key="5">
    <source>
        <dbReference type="ARBA" id="ARBA00023172"/>
    </source>
</evidence>
<accession>A0ABV2A6W8</accession>
<keyword evidence="7" id="KW-1185">Reference proteome</keyword>
<gene>
    <name evidence="6" type="ORF">ABSH63_02875</name>
</gene>
<evidence type="ECO:0000313" key="6">
    <source>
        <dbReference type="EMBL" id="MES0872957.1"/>
    </source>
</evidence>